<dbReference type="GO" id="GO:0061630">
    <property type="term" value="F:ubiquitin protein ligase activity"/>
    <property type="evidence" value="ECO:0007669"/>
    <property type="project" value="UniProtKB-EC"/>
</dbReference>
<dbReference type="GO" id="GO:0008270">
    <property type="term" value="F:zinc ion binding"/>
    <property type="evidence" value="ECO:0007669"/>
    <property type="project" value="UniProtKB-KW"/>
</dbReference>
<feature type="domain" description="RING-type" evidence="12">
    <location>
        <begin position="219"/>
        <end position="260"/>
    </location>
</feature>
<dbReference type="SMART" id="SM00184">
    <property type="entry name" value="RING"/>
    <property type="match status" value="1"/>
</dbReference>
<dbReference type="GO" id="GO:0006511">
    <property type="term" value="P:ubiquitin-dependent protein catabolic process"/>
    <property type="evidence" value="ECO:0007669"/>
    <property type="project" value="TreeGrafter"/>
</dbReference>
<dbReference type="STRING" id="144512.A0A0V0TWB4"/>
<evidence type="ECO:0000256" key="3">
    <source>
        <dbReference type="ARBA" id="ARBA00022679"/>
    </source>
</evidence>
<keyword evidence="11" id="KW-0812">Transmembrane</keyword>
<proteinExistence type="inferred from homology"/>
<keyword evidence="14" id="KW-1185">Reference proteome</keyword>
<dbReference type="EMBL" id="JYDJ01000124">
    <property type="protein sequence ID" value="KRX43214.1"/>
    <property type="molecule type" value="Genomic_DNA"/>
</dbReference>
<organism evidence="13 14">
    <name type="scientific">Trichinella murrelli</name>
    <dbReference type="NCBI Taxonomy" id="144512"/>
    <lineage>
        <taxon>Eukaryota</taxon>
        <taxon>Metazoa</taxon>
        <taxon>Ecdysozoa</taxon>
        <taxon>Nematoda</taxon>
        <taxon>Enoplea</taxon>
        <taxon>Dorylaimia</taxon>
        <taxon>Trichinellida</taxon>
        <taxon>Trichinellidae</taxon>
        <taxon>Trichinella</taxon>
    </lineage>
</organism>
<dbReference type="CDD" id="cd16454">
    <property type="entry name" value="RING-H2_PA-TM-RING"/>
    <property type="match status" value="1"/>
</dbReference>
<keyword evidence="5 9" id="KW-0863">Zinc-finger</keyword>
<dbReference type="Gene3D" id="3.30.40.10">
    <property type="entry name" value="Zinc/RING finger domain, C3HC4 (zinc finger)"/>
    <property type="match status" value="1"/>
</dbReference>
<dbReference type="InterPro" id="IPR051834">
    <property type="entry name" value="RING_finger_E3_ligase"/>
</dbReference>
<evidence type="ECO:0000313" key="13">
    <source>
        <dbReference type="EMBL" id="KRX43214.1"/>
    </source>
</evidence>
<keyword evidence="11" id="KW-1133">Transmembrane helix</keyword>
<protein>
    <recommendedName>
        <fullName evidence="2">RING-type E3 ubiquitin transferase</fullName>
        <ecNumber evidence="2">2.3.2.27</ecNumber>
    </recommendedName>
</protein>
<keyword evidence="3" id="KW-0808">Transferase</keyword>
<name>A0A0V0TWB4_9BILA</name>
<feature type="region of interest" description="Disordered" evidence="10">
    <location>
        <begin position="269"/>
        <end position="294"/>
    </location>
</feature>
<dbReference type="SUPFAM" id="SSF57850">
    <property type="entry name" value="RING/U-box"/>
    <property type="match status" value="1"/>
</dbReference>
<feature type="non-terminal residue" evidence="13">
    <location>
        <position position="1"/>
    </location>
</feature>
<evidence type="ECO:0000256" key="11">
    <source>
        <dbReference type="SAM" id="Phobius"/>
    </source>
</evidence>
<evidence type="ECO:0000256" key="8">
    <source>
        <dbReference type="ARBA" id="ARBA00038197"/>
    </source>
</evidence>
<evidence type="ECO:0000256" key="10">
    <source>
        <dbReference type="SAM" id="MobiDB-lite"/>
    </source>
</evidence>
<dbReference type="InterPro" id="IPR036283">
    <property type="entry name" value="NOB1_Zf-like_sf"/>
</dbReference>
<evidence type="ECO:0000256" key="4">
    <source>
        <dbReference type="ARBA" id="ARBA00022723"/>
    </source>
</evidence>
<dbReference type="AlphaFoldDB" id="A0A0V0TWB4"/>
<dbReference type="GO" id="GO:0016567">
    <property type="term" value="P:protein ubiquitination"/>
    <property type="evidence" value="ECO:0007669"/>
    <property type="project" value="UniProtKB-ARBA"/>
</dbReference>
<dbReference type="PROSITE" id="PS50089">
    <property type="entry name" value="ZF_RING_2"/>
    <property type="match status" value="1"/>
</dbReference>
<evidence type="ECO:0000256" key="2">
    <source>
        <dbReference type="ARBA" id="ARBA00012483"/>
    </source>
</evidence>
<dbReference type="Proteomes" id="UP000055048">
    <property type="component" value="Unassembled WGS sequence"/>
</dbReference>
<sequence length="294" mass="33210">LIQYFCVPLAHVLFLWQSIFLVNFELVFVLEGKLNILEMEASGSNKNTDAQNSANSQNSTTTNWYYCYKCSRHVNEVDEEFKCPTCGLGFLEKVESNPEDTASVENTEGMAFRLPLGHGSGRTRRSPYLRSFLNNLIHNLTNNGEFEVHVSYGSGTPFQLPFFLNANVDEELTGMGFDAFVTQVLNQFEGGPPPLSREQIDGLPSEVMSKEMCQNHSQCSVCFEEFEEGDVCRLLPCSHRFHGDCIVPWLQLHNTCPVCRKRIRPRENRQSRARAASHSGPTTSDAWDPIVDLD</sequence>
<dbReference type="PANTHER" id="PTHR45931:SF3">
    <property type="entry name" value="RING ZINC FINGER-CONTAINING PROTEIN"/>
    <property type="match status" value="1"/>
</dbReference>
<evidence type="ECO:0000256" key="6">
    <source>
        <dbReference type="ARBA" id="ARBA00022786"/>
    </source>
</evidence>
<keyword evidence="4" id="KW-0479">Metal-binding</keyword>
<dbReference type="EC" id="2.3.2.27" evidence="2"/>
<comment type="caution">
    <text evidence="13">The sequence shown here is derived from an EMBL/GenBank/DDBJ whole genome shotgun (WGS) entry which is preliminary data.</text>
</comment>
<comment type="catalytic activity">
    <reaction evidence="1">
        <text>S-ubiquitinyl-[E2 ubiquitin-conjugating enzyme]-L-cysteine + [acceptor protein]-L-lysine = [E2 ubiquitin-conjugating enzyme]-L-cysteine + N(6)-ubiquitinyl-[acceptor protein]-L-lysine.</text>
        <dbReference type="EC" id="2.3.2.27"/>
    </reaction>
</comment>
<comment type="similarity">
    <text evidence="8">Belongs to the RNF181 family.</text>
</comment>
<feature type="transmembrane region" description="Helical" evidence="11">
    <location>
        <begin position="12"/>
        <end position="30"/>
    </location>
</feature>
<evidence type="ECO:0000256" key="7">
    <source>
        <dbReference type="ARBA" id="ARBA00022833"/>
    </source>
</evidence>
<dbReference type="GO" id="GO:0005634">
    <property type="term" value="C:nucleus"/>
    <property type="evidence" value="ECO:0007669"/>
    <property type="project" value="TreeGrafter"/>
</dbReference>
<evidence type="ECO:0000256" key="1">
    <source>
        <dbReference type="ARBA" id="ARBA00000900"/>
    </source>
</evidence>
<dbReference type="InterPro" id="IPR039525">
    <property type="entry name" value="RNF126-like_zinc-ribbon"/>
</dbReference>
<evidence type="ECO:0000259" key="12">
    <source>
        <dbReference type="PROSITE" id="PS50089"/>
    </source>
</evidence>
<dbReference type="InterPro" id="IPR001841">
    <property type="entry name" value="Znf_RING"/>
</dbReference>
<dbReference type="InterPro" id="IPR013083">
    <property type="entry name" value="Znf_RING/FYVE/PHD"/>
</dbReference>
<evidence type="ECO:0000313" key="14">
    <source>
        <dbReference type="Proteomes" id="UP000055048"/>
    </source>
</evidence>
<dbReference type="Pfam" id="PF13639">
    <property type="entry name" value="zf-RING_2"/>
    <property type="match status" value="1"/>
</dbReference>
<evidence type="ECO:0000256" key="9">
    <source>
        <dbReference type="PROSITE-ProRule" id="PRU00175"/>
    </source>
</evidence>
<dbReference type="SUPFAM" id="SSF144206">
    <property type="entry name" value="NOB1 zinc finger-like"/>
    <property type="match status" value="1"/>
</dbReference>
<keyword evidence="6" id="KW-0833">Ubl conjugation pathway</keyword>
<keyword evidence="7" id="KW-0862">Zinc</keyword>
<dbReference type="FunFam" id="3.30.40.10:FF:000127">
    <property type="entry name" value="E3 ubiquitin-protein ligase RNF181"/>
    <property type="match status" value="1"/>
</dbReference>
<dbReference type="OrthoDB" id="8062037at2759"/>
<gene>
    <name evidence="13" type="primary">Rnf115</name>
    <name evidence="13" type="ORF">T05_11949</name>
</gene>
<accession>A0A0V0TWB4</accession>
<evidence type="ECO:0000256" key="5">
    <source>
        <dbReference type="ARBA" id="ARBA00022771"/>
    </source>
</evidence>
<dbReference type="Pfam" id="PF14369">
    <property type="entry name" value="Zn_ribbon_19"/>
    <property type="match status" value="1"/>
</dbReference>
<keyword evidence="11" id="KW-0472">Membrane</keyword>
<dbReference type="PANTHER" id="PTHR45931">
    <property type="entry name" value="SI:CH211-59O9.10"/>
    <property type="match status" value="1"/>
</dbReference>
<reference evidence="13 14" key="1">
    <citation type="submission" date="2015-01" db="EMBL/GenBank/DDBJ databases">
        <title>Evolution of Trichinella species and genotypes.</title>
        <authorList>
            <person name="Korhonen P.K."/>
            <person name="Edoardo P."/>
            <person name="Giuseppe L.R."/>
            <person name="Gasser R.B."/>
        </authorList>
    </citation>
    <scope>NUCLEOTIDE SEQUENCE [LARGE SCALE GENOMIC DNA]</scope>
    <source>
        <strain evidence="13">ISS417</strain>
    </source>
</reference>